<dbReference type="Proteomes" id="UP000199577">
    <property type="component" value="Unassembled WGS sequence"/>
</dbReference>
<proteinExistence type="predicted"/>
<dbReference type="InterPro" id="IPR011663">
    <property type="entry name" value="UTRA"/>
</dbReference>
<evidence type="ECO:0000313" key="5">
    <source>
        <dbReference type="EMBL" id="SFC39345.1"/>
    </source>
</evidence>
<dbReference type="EMBL" id="FOLL01000010">
    <property type="protein sequence ID" value="SFC39345.1"/>
    <property type="molecule type" value="Genomic_DNA"/>
</dbReference>
<sequence length="244" mass="27956">MVQKLDRKSNIPLHVQAETQLRKLVSSKEYEDGKLLPKEIELAKTLHISRNTLRQAINRLVYEGVLVRKRGYGTIVAPKVVLSNARNWMSFSQEMKAQGLEVCNYELHVSRKQSPPSQVSQFFDLEEGSRILCVERLRGSVDNPFVYFVSYFNPSIGLTGNENFNTPLYELLEKDFGITVETSKEEISAQSASAFIAEKLSINEGAPILVRKRRVYDKSSLPVEYNIGYYRAESFTYAIEFKRE</sequence>
<dbReference type="PANTHER" id="PTHR44846">
    <property type="entry name" value="MANNOSYL-D-GLYCERATE TRANSPORT/METABOLISM SYSTEM REPRESSOR MNGR-RELATED"/>
    <property type="match status" value="1"/>
</dbReference>
<dbReference type="OrthoDB" id="9815017at2"/>
<dbReference type="Gene3D" id="3.40.1410.10">
    <property type="entry name" value="Chorismate lyase-like"/>
    <property type="match status" value="1"/>
</dbReference>
<dbReference type="GO" id="GO:0003700">
    <property type="term" value="F:DNA-binding transcription factor activity"/>
    <property type="evidence" value="ECO:0007669"/>
    <property type="project" value="InterPro"/>
</dbReference>
<protein>
    <submittedName>
        <fullName evidence="5">GntR family transcriptional regulator</fullName>
    </submittedName>
</protein>
<dbReference type="InterPro" id="IPR036390">
    <property type="entry name" value="WH_DNA-bd_sf"/>
</dbReference>
<keyword evidence="2" id="KW-0238">DNA-binding</keyword>
<dbReference type="PRINTS" id="PR00035">
    <property type="entry name" value="HTHGNTR"/>
</dbReference>
<dbReference type="STRING" id="623281.SAMN05421747_11030"/>
<keyword evidence="6" id="KW-1185">Reference proteome</keyword>
<dbReference type="Pfam" id="PF07702">
    <property type="entry name" value="UTRA"/>
    <property type="match status" value="1"/>
</dbReference>
<dbReference type="InterPro" id="IPR036388">
    <property type="entry name" value="WH-like_DNA-bd_sf"/>
</dbReference>
<dbReference type="PROSITE" id="PS50949">
    <property type="entry name" value="HTH_GNTR"/>
    <property type="match status" value="1"/>
</dbReference>
<dbReference type="SMART" id="SM00866">
    <property type="entry name" value="UTRA"/>
    <property type="match status" value="1"/>
</dbReference>
<evidence type="ECO:0000256" key="1">
    <source>
        <dbReference type="ARBA" id="ARBA00023015"/>
    </source>
</evidence>
<evidence type="ECO:0000313" key="6">
    <source>
        <dbReference type="Proteomes" id="UP000199577"/>
    </source>
</evidence>
<feature type="domain" description="HTH gntR-type" evidence="4">
    <location>
        <begin position="11"/>
        <end position="79"/>
    </location>
</feature>
<dbReference type="SUPFAM" id="SSF64288">
    <property type="entry name" value="Chorismate lyase-like"/>
    <property type="match status" value="1"/>
</dbReference>
<dbReference type="AlphaFoldDB" id="A0A1I1IT15"/>
<evidence type="ECO:0000256" key="2">
    <source>
        <dbReference type="ARBA" id="ARBA00023125"/>
    </source>
</evidence>
<dbReference type="GO" id="GO:0045892">
    <property type="term" value="P:negative regulation of DNA-templated transcription"/>
    <property type="evidence" value="ECO:0007669"/>
    <property type="project" value="TreeGrafter"/>
</dbReference>
<dbReference type="InterPro" id="IPR050679">
    <property type="entry name" value="Bact_HTH_transcr_reg"/>
</dbReference>
<dbReference type="Pfam" id="PF00392">
    <property type="entry name" value="GntR"/>
    <property type="match status" value="1"/>
</dbReference>
<reference evidence="6" key="1">
    <citation type="submission" date="2016-10" db="EMBL/GenBank/DDBJ databases">
        <authorList>
            <person name="Varghese N."/>
            <person name="Submissions S."/>
        </authorList>
    </citation>
    <scope>NUCLEOTIDE SEQUENCE [LARGE SCALE GENOMIC DNA]</scope>
    <source>
        <strain evidence="6">DSM 22900</strain>
    </source>
</reference>
<accession>A0A1I1IT15</accession>
<keyword evidence="3" id="KW-0804">Transcription</keyword>
<organism evidence="5 6">
    <name type="scientific">Parapedobacter composti</name>
    <dbReference type="NCBI Taxonomy" id="623281"/>
    <lineage>
        <taxon>Bacteria</taxon>
        <taxon>Pseudomonadati</taxon>
        <taxon>Bacteroidota</taxon>
        <taxon>Sphingobacteriia</taxon>
        <taxon>Sphingobacteriales</taxon>
        <taxon>Sphingobacteriaceae</taxon>
        <taxon>Parapedobacter</taxon>
    </lineage>
</organism>
<dbReference type="GO" id="GO:0003677">
    <property type="term" value="F:DNA binding"/>
    <property type="evidence" value="ECO:0007669"/>
    <property type="project" value="UniProtKB-KW"/>
</dbReference>
<gene>
    <name evidence="5" type="ORF">SAMN05421747_11030</name>
</gene>
<keyword evidence="1" id="KW-0805">Transcription regulation</keyword>
<dbReference type="InterPro" id="IPR000524">
    <property type="entry name" value="Tscrpt_reg_HTH_GntR"/>
</dbReference>
<dbReference type="SUPFAM" id="SSF46785">
    <property type="entry name" value="Winged helix' DNA-binding domain"/>
    <property type="match status" value="1"/>
</dbReference>
<dbReference type="PANTHER" id="PTHR44846:SF1">
    <property type="entry name" value="MANNOSYL-D-GLYCERATE TRANSPORT_METABOLISM SYSTEM REPRESSOR MNGR-RELATED"/>
    <property type="match status" value="1"/>
</dbReference>
<dbReference type="Gene3D" id="1.10.10.10">
    <property type="entry name" value="Winged helix-like DNA-binding domain superfamily/Winged helix DNA-binding domain"/>
    <property type="match status" value="1"/>
</dbReference>
<dbReference type="SMART" id="SM00345">
    <property type="entry name" value="HTH_GNTR"/>
    <property type="match status" value="1"/>
</dbReference>
<dbReference type="InterPro" id="IPR028978">
    <property type="entry name" value="Chorismate_lyase_/UTRA_dom_sf"/>
</dbReference>
<name>A0A1I1IT15_9SPHI</name>
<evidence type="ECO:0000259" key="4">
    <source>
        <dbReference type="PROSITE" id="PS50949"/>
    </source>
</evidence>
<dbReference type="RefSeq" id="WP_090973755.1">
    <property type="nucleotide sequence ID" value="NZ_FOLL01000010.1"/>
</dbReference>
<evidence type="ECO:0000256" key="3">
    <source>
        <dbReference type="ARBA" id="ARBA00023163"/>
    </source>
</evidence>
<dbReference type="CDD" id="cd07377">
    <property type="entry name" value="WHTH_GntR"/>
    <property type="match status" value="1"/>
</dbReference>